<reference evidence="2 3" key="1">
    <citation type="submission" date="2023-03" db="EMBL/GenBank/DDBJ databases">
        <title>High recombination rates correlate with genetic variation in Cardiocondyla obscurior ants.</title>
        <authorList>
            <person name="Errbii M."/>
        </authorList>
    </citation>
    <scope>NUCLEOTIDE SEQUENCE [LARGE SCALE GENOMIC DNA]</scope>
    <source>
        <strain evidence="2">Alpha-2009</strain>
        <tissue evidence="2">Whole body</tissue>
    </source>
</reference>
<evidence type="ECO:0000313" key="3">
    <source>
        <dbReference type="Proteomes" id="UP001430953"/>
    </source>
</evidence>
<dbReference type="EMBL" id="JADYXP020000004">
    <property type="protein sequence ID" value="KAL0125323.1"/>
    <property type="molecule type" value="Genomic_DNA"/>
</dbReference>
<evidence type="ECO:0008006" key="4">
    <source>
        <dbReference type="Google" id="ProtNLM"/>
    </source>
</evidence>
<name>A0AAW2GBD7_9HYME</name>
<sequence length="127" mass="15125">MKRIFVTLLSAHRKFSRAIEKPKTIRVYPKTGARSLSRYRDSLSRRQEVTQPEERTRAKIPPLLQARRHNFTLTSEELYMPMRTNVGRERKKEEEKKKKHLSCANAHPHNCLRQFRQISTSRAARRI</sequence>
<proteinExistence type="predicted"/>
<protein>
    <recommendedName>
        <fullName evidence="4">Ribosomal protein S18</fullName>
    </recommendedName>
</protein>
<evidence type="ECO:0000313" key="2">
    <source>
        <dbReference type="EMBL" id="KAL0125323.1"/>
    </source>
</evidence>
<feature type="region of interest" description="Disordered" evidence="1">
    <location>
        <begin position="82"/>
        <end position="105"/>
    </location>
</feature>
<organism evidence="2 3">
    <name type="scientific">Cardiocondyla obscurior</name>
    <dbReference type="NCBI Taxonomy" id="286306"/>
    <lineage>
        <taxon>Eukaryota</taxon>
        <taxon>Metazoa</taxon>
        <taxon>Ecdysozoa</taxon>
        <taxon>Arthropoda</taxon>
        <taxon>Hexapoda</taxon>
        <taxon>Insecta</taxon>
        <taxon>Pterygota</taxon>
        <taxon>Neoptera</taxon>
        <taxon>Endopterygota</taxon>
        <taxon>Hymenoptera</taxon>
        <taxon>Apocrita</taxon>
        <taxon>Aculeata</taxon>
        <taxon>Formicoidea</taxon>
        <taxon>Formicidae</taxon>
        <taxon>Myrmicinae</taxon>
        <taxon>Cardiocondyla</taxon>
    </lineage>
</organism>
<accession>A0AAW2GBD7</accession>
<dbReference type="AlphaFoldDB" id="A0AAW2GBD7"/>
<gene>
    <name evidence="2" type="ORF">PUN28_004452</name>
</gene>
<dbReference type="Proteomes" id="UP001430953">
    <property type="component" value="Unassembled WGS sequence"/>
</dbReference>
<feature type="compositionally biased region" description="Basic and acidic residues" evidence="1">
    <location>
        <begin position="86"/>
        <end position="96"/>
    </location>
</feature>
<evidence type="ECO:0000256" key="1">
    <source>
        <dbReference type="SAM" id="MobiDB-lite"/>
    </source>
</evidence>
<keyword evidence="3" id="KW-1185">Reference proteome</keyword>
<comment type="caution">
    <text evidence="2">The sequence shown here is derived from an EMBL/GenBank/DDBJ whole genome shotgun (WGS) entry which is preliminary data.</text>
</comment>